<keyword evidence="1" id="KW-1133">Transmembrane helix</keyword>
<evidence type="ECO:0000313" key="2">
    <source>
        <dbReference type="EMBL" id="MFD1206132.1"/>
    </source>
</evidence>
<comment type="caution">
    <text evidence="2">The sequence shown here is derived from an EMBL/GenBank/DDBJ whole genome shotgun (WGS) entry which is preliminary data.</text>
</comment>
<sequence>MGCTSWIIVNAFSIAAVDAPLYIGYALPRLQILLKNKWSAIFIASFALAFQHIALLLIFEWQFMLWRAIAFFPVTVVLALMF</sequence>
<protein>
    <submittedName>
        <fullName evidence="2">Uncharacterized protein</fullName>
    </submittedName>
</protein>
<keyword evidence="1" id="KW-0812">Transmembrane</keyword>
<keyword evidence="1" id="KW-0472">Membrane</keyword>
<reference evidence="3" key="1">
    <citation type="journal article" date="2019" name="Int. J. Syst. Evol. Microbiol.">
        <title>The Global Catalogue of Microorganisms (GCM) 10K type strain sequencing project: providing services to taxonomists for standard genome sequencing and annotation.</title>
        <authorList>
            <consortium name="The Broad Institute Genomics Platform"/>
            <consortium name="The Broad Institute Genome Sequencing Center for Infectious Disease"/>
            <person name="Wu L."/>
            <person name="Ma J."/>
        </authorList>
    </citation>
    <scope>NUCLEOTIDE SEQUENCE [LARGE SCALE GENOMIC DNA]</scope>
    <source>
        <strain evidence="3">CCUG 53915</strain>
    </source>
</reference>
<feature type="transmembrane region" description="Helical" evidence="1">
    <location>
        <begin position="6"/>
        <end position="27"/>
    </location>
</feature>
<feature type="transmembrane region" description="Helical" evidence="1">
    <location>
        <begin position="39"/>
        <end position="58"/>
    </location>
</feature>
<organism evidence="2 3">
    <name type="scientific">Sporosarcina contaminans</name>
    <dbReference type="NCBI Taxonomy" id="633403"/>
    <lineage>
        <taxon>Bacteria</taxon>
        <taxon>Bacillati</taxon>
        <taxon>Bacillota</taxon>
        <taxon>Bacilli</taxon>
        <taxon>Bacillales</taxon>
        <taxon>Caryophanaceae</taxon>
        <taxon>Sporosarcina</taxon>
    </lineage>
</organism>
<keyword evidence="3" id="KW-1185">Reference proteome</keyword>
<name>A0ABW3U0G7_9BACL</name>
<dbReference type="Proteomes" id="UP001597231">
    <property type="component" value="Unassembled WGS sequence"/>
</dbReference>
<evidence type="ECO:0000256" key="1">
    <source>
        <dbReference type="SAM" id="Phobius"/>
    </source>
</evidence>
<accession>A0ABW3U0G7</accession>
<gene>
    <name evidence="2" type="ORF">ACFQ38_13625</name>
</gene>
<evidence type="ECO:0000313" key="3">
    <source>
        <dbReference type="Proteomes" id="UP001597231"/>
    </source>
</evidence>
<proteinExistence type="predicted"/>
<dbReference type="EMBL" id="JBHTLT010000113">
    <property type="protein sequence ID" value="MFD1206132.1"/>
    <property type="molecule type" value="Genomic_DNA"/>
</dbReference>
<dbReference type="RefSeq" id="WP_381481534.1">
    <property type="nucleotide sequence ID" value="NZ_JBHTLT010000113.1"/>
</dbReference>
<feature type="transmembrane region" description="Helical" evidence="1">
    <location>
        <begin position="64"/>
        <end position="81"/>
    </location>
</feature>